<keyword evidence="3" id="KW-1185">Reference proteome</keyword>
<evidence type="ECO:0000256" key="1">
    <source>
        <dbReference type="SAM" id="SignalP"/>
    </source>
</evidence>
<proteinExistence type="predicted"/>
<dbReference type="Proteomes" id="UP001209713">
    <property type="component" value="Unassembled WGS sequence"/>
</dbReference>
<accession>A0ABT2YNE8</accession>
<reference evidence="2 3" key="1">
    <citation type="submission" date="2022-10" db="EMBL/GenBank/DDBJ databases">
        <title>Marinomonas transparenta sp. nov. and Marinomonas sargassi sp. nov., isolated from marine alga (Sargassum natans (L.) Gaillon).</title>
        <authorList>
            <person name="Wang Y."/>
        </authorList>
    </citation>
    <scope>NUCLEOTIDE SEQUENCE [LARGE SCALE GENOMIC DNA]</scope>
    <source>
        <strain evidence="2 3">C2222</strain>
    </source>
</reference>
<evidence type="ECO:0000313" key="3">
    <source>
        <dbReference type="Proteomes" id="UP001209713"/>
    </source>
</evidence>
<evidence type="ECO:0000313" key="2">
    <source>
        <dbReference type="EMBL" id="MCV2401270.1"/>
    </source>
</evidence>
<feature type="signal peptide" evidence="1">
    <location>
        <begin position="1"/>
        <end position="22"/>
    </location>
</feature>
<protein>
    <recommendedName>
        <fullName evidence="4">Aggregation factor core</fullName>
    </recommendedName>
</protein>
<evidence type="ECO:0008006" key="4">
    <source>
        <dbReference type="Google" id="ProtNLM"/>
    </source>
</evidence>
<feature type="chain" id="PRO_5045170597" description="Aggregation factor core" evidence="1">
    <location>
        <begin position="23"/>
        <end position="172"/>
    </location>
</feature>
<sequence>MKTLFITCTTPMIFLISSLAQANLDARFIESAPKDRFVLSNTSQCDIQNITANIDLSNSTGKLIFDTTATGAGVEVFQPFEASNSNMQLTNGNKVNDGATGLSVKIATLKANDSVHFTIDVDDTLKRSELGNIRVSGSEIENATIEITAKDQTASKAAFDNRGKASLALASC</sequence>
<dbReference type="RefSeq" id="WP_263528654.1">
    <property type="nucleotide sequence ID" value="NZ_JAOVZB010000001.1"/>
</dbReference>
<gene>
    <name evidence="2" type="ORF">OFY17_00085</name>
</gene>
<organism evidence="2 3">
    <name type="scientific">Marinomonas sargassi</name>
    <dbReference type="NCBI Taxonomy" id="2984494"/>
    <lineage>
        <taxon>Bacteria</taxon>
        <taxon>Pseudomonadati</taxon>
        <taxon>Pseudomonadota</taxon>
        <taxon>Gammaproteobacteria</taxon>
        <taxon>Oceanospirillales</taxon>
        <taxon>Oceanospirillaceae</taxon>
        <taxon>Marinomonas</taxon>
    </lineage>
</organism>
<comment type="caution">
    <text evidence="2">The sequence shown here is derived from an EMBL/GenBank/DDBJ whole genome shotgun (WGS) entry which is preliminary data.</text>
</comment>
<name>A0ABT2YNE8_9GAMM</name>
<dbReference type="EMBL" id="JAOVZB010000001">
    <property type="protein sequence ID" value="MCV2401270.1"/>
    <property type="molecule type" value="Genomic_DNA"/>
</dbReference>
<keyword evidence="1" id="KW-0732">Signal</keyword>